<evidence type="ECO:0000313" key="2">
    <source>
        <dbReference type="EMBL" id="QET04029.1"/>
    </source>
</evidence>
<sequence>MTQFKRAYQRMVCLIRPNLAIFSSLDWSMVDEDSFHFGALPVTALRHHVGRPRQESTTGTNGIQRSYGTDGPLSYAVSAPSKRWSTYTTLRTAALLMDTIVAARGTNQGVVLSLLAKERKQSHIRICQKNGGLRMKY</sequence>
<dbReference type="RefSeq" id="WP_150374093.1">
    <property type="nucleotide sequence ID" value="NZ_CP044066.1"/>
</dbReference>
<protein>
    <submittedName>
        <fullName evidence="2">Uncharacterized protein</fullName>
    </submittedName>
</protein>
<organism evidence="2 3">
    <name type="scientific">Cupriavidus pauculus</name>
    <dbReference type="NCBI Taxonomy" id="82633"/>
    <lineage>
        <taxon>Bacteria</taxon>
        <taxon>Pseudomonadati</taxon>
        <taxon>Pseudomonadota</taxon>
        <taxon>Betaproteobacteria</taxon>
        <taxon>Burkholderiales</taxon>
        <taxon>Burkholderiaceae</taxon>
        <taxon>Cupriavidus</taxon>
    </lineage>
</organism>
<evidence type="ECO:0000256" key="1">
    <source>
        <dbReference type="SAM" id="MobiDB-lite"/>
    </source>
</evidence>
<geneLocation type="plasmid" evidence="2">
    <name>unnamed1</name>
</geneLocation>
<proteinExistence type="predicted"/>
<name>A0A5P2H9R4_9BURK</name>
<keyword evidence="2" id="KW-0614">Plasmid</keyword>
<accession>A0A5P2H9R4</accession>
<dbReference type="AlphaFoldDB" id="A0A5P2H9R4"/>
<evidence type="ECO:0000313" key="3">
    <source>
        <dbReference type="Proteomes" id="UP000322822"/>
    </source>
</evidence>
<dbReference type="Proteomes" id="UP000322822">
    <property type="component" value="Plasmid unnamed1"/>
</dbReference>
<reference evidence="2 3" key="1">
    <citation type="submission" date="2019-09" db="EMBL/GenBank/DDBJ databases">
        <title>FDA dAtabase for Regulatory Grade micrObial Sequences (FDA-ARGOS): Supporting development and validation of Infectious Disease Dx tests.</title>
        <authorList>
            <person name="Sciortino C."/>
            <person name="Tallon L."/>
            <person name="Sadzewicz L."/>
            <person name="Vavikolanu K."/>
            <person name="Mehta A."/>
            <person name="Aluvathingal J."/>
            <person name="Nadendla S."/>
            <person name="Nandy P."/>
            <person name="Geyer C."/>
            <person name="Yan Y."/>
            <person name="Sichtig H."/>
        </authorList>
    </citation>
    <scope>NUCLEOTIDE SEQUENCE [LARGE SCALE GENOMIC DNA]</scope>
    <source>
        <strain evidence="2 3">FDAARGOS_664</strain>
        <plasmid evidence="2 3">unnamed1</plasmid>
    </source>
</reference>
<dbReference type="EMBL" id="CP044066">
    <property type="protein sequence ID" value="QET04029.1"/>
    <property type="molecule type" value="Genomic_DNA"/>
</dbReference>
<dbReference type="OrthoDB" id="9864131at2"/>
<gene>
    <name evidence="2" type="ORF">FOB72_17905</name>
</gene>
<feature type="compositionally biased region" description="Polar residues" evidence="1">
    <location>
        <begin position="55"/>
        <end position="67"/>
    </location>
</feature>
<feature type="region of interest" description="Disordered" evidence="1">
    <location>
        <begin position="48"/>
        <end position="67"/>
    </location>
</feature>